<feature type="compositionally biased region" description="Polar residues" evidence="1">
    <location>
        <begin position="372"/>
        <end position="402"/>
    </location>
</feature>
<protein>
    <recommendedName>
        <fullName evidence="3">Rhodopsin domain-containing protein</fullName>
    </recommendedName>
</protein>
<accession>A0A168HGR2</accession>
<feature type="transmembrane region" description="Helical" evidence="2">
    <location>
        <begin position="217"/>
        <end position="237"/>
    </location>
</feature>
<evidence type="ECO:0000313" key="4">
    <source>
        <dbReference type="EMBL" id="OAA77749.1"/>
    </source>
</evidence>
<dbReference type="PANTHER" id="PTHR39614">
    <property type="entry name" value="INTEGRAL MEMBRANE PROTEIN"/>
    <property type="match status" value="1"/>
</dbReference>
<dbReference type="InterPro" id="IPR049326">
    <property type="entry name" value="Rhodopsin_dom_fungi"/>
</dbReference>
<dbReference type="Proteomes" id="UP000076881">
    <property type="component" value="Unassembled WGS sequence"/>
</dbReference>
<evidence type="ECO:0000313" key="5">
    <source>
        <dbReference type="Proteomes" id="UP000076881"/>
    </source>
</evidence>
<sequence>MDENRASWLTAPMGMFLAWSASTFLIRAWAKLRTKTWGLDDYCLSLSLATIVVHVACTYRAIHFGYGKPLAAIEPEHRPILEKVTRKQNISQYPASFFETNLANLQLLYITEFLYVLAQGLCRASASLFISHMAQSGPQTRPARALAGVSGVWTAASALAIAIRGNIGRPWSTLDGTQPLFTRWLSIEITGVVIELSIWLLAAHLVWSLQMTLRKRIYIFSAFGVKLLLVVFIGFRLKYLAPARNWDPTLTSIVPSIFTQAVLHFSIIASCVTTLKPFLRHFDPTYVLESADVSSSKRSRTSTTNPSRDPYYRLGTMNRPNRSRDDPNDNINWRPYQGPTQSDRYAKAYHDSTATQSSQSSKEGKLSRLARTISTSLGSGTQSKQSSATRSNHIGDTASMRTDASDCIIIERTTEVSVEHEDPPAERASRKGGV</sequence>
<gene>
    <name evidence="4" type="ORF">LEL_04572</name>
</gene>
<dbReference type="STRING" id="1081108.A0A168HGR2"/>
<feature type="domain" description="Rhodopsin" evidence="3">
    <location>
        <begin position="26"/>
        <end position="280"/>
    </location>
</feature>
<keyword evidence="2" id="KW-0472">Membrane</keyword>
<dbReference type="PANTHER" id="PTHR39614:SF2">
    <property type="entry name" value="INTEGRAL MEMBRANE PROTEIN"/>
    <property type="match status" value="1"/>
</dbReference>
<feature type="transmembrane region" description="Helical" evidence="2">
    <location>
        <begin position="42"/>
        <end position="62"/>
    </location>
</feature>
<proteinExistence type="predicted"/>
<feature type="region of interest" description="Disordered" evidence="1">
    <location>
        <begin position="294"/>
        <end position="434"/>
    </location>
</feature>
<dbReference type="Pfam" id="PF20684">
    <property type="entry name" value="Fung_rhodopsin"/>
    <property type="match status" value="1"/>
</dbReference>
<dbReference type="EMBL" id="AZHF01000003">
    <property type="protein sequence ID" value="OAA77749.1"/>
    <property type="molecule type" value="Genomic_DNA"/>
</dbReference>
<name>A0A168HGR2_CORDF</name>
<dbReference type="AlphaFoldDB" id="A0A168HGR2"/>
<feature type="transmembrane region" description="Helical" evidence="2">
    <location>
        <begin position="143"/>
        <end position="163"/>
    </location>
</feature>
<keyword evidence="2" id="KW-0812">Transmembrane</keyword>
<organism evidence="4 5">
    <name type="scientific">Akanthomyces lecanii RCEF 1005</name>
    <dbReference type="NCBI Taxonomy" id="1081108"/>
    <lineage>
        <taxon>Eukaryota</taxon>
        <taxon>Fungi</taxon>
        <taxon>Dikarya</taxon>
        <taxon>Ascomycota</taxon>
        <taxon>Pezizomycotina</taxon>
        <taxon>Sordariomycetes</taxon>
        <taxon>Hypocreomycetidae</taxon>
        <taxon>Hypocreales</taxon>
        <taxon>Cordycipitaceae</taxon>
        <taxon>Akanthomyces</taxon>
        <taxon>Cordyceps confragosa</taxon>
    </lineage>
</organism>
<reference evidence="4 5" key="1">
    <citation type="journal article" date="2016" name="Genome Biol. Evol.">
        <title>Divergent and convergent evolution of fungal pathogenicity.</title>
        <authorList>
            <person name="Shang Y."/>
            <person name="Xiao G."/>
            <person name="Zheng P."/>
            <person name="Cen K."/>
            <person name="Zhan S."/>
            <person name="Wang C."/>
        </authorList>
    </citation>
    <scope>NUCLEOTIDE SEQUENCE [LARGE SCALE GENOMIC DNA]</scope>
    <source>
        <strain evidence="4 5">RCEF 1005</strain>
    </source>
</reference>
<evidence type="ECO:0000256" key="1">
    <source>
        <dbReference type="SAM" id="MobiDB-lite"/>
    </source>
</evidence>
<evidence type="ECO:0000259" key="3">
    <source>
        <dbReference type="Pfam" id="PF20684"/>
    </source>
</evidence>
<feature type="transmembrane region" description="Helical" evidence="2">
    <location>
        <begin position="107"/>
        <end position="131"/>
    </location>
</feature>
<feature type="transmembrane region" description="Helical" evidence="2">
    <location>
        <begin position="183"/>
        <end position="205"/>
    </location>
</feature>
<dbReference type="OrthoDB" id="5149993at2759"/>
<feature type="transmembrane region" description="Helical" evidence="2">
    <location>
        <begin position="257"/>
        <end position="275"/>
    </location>
</feature>
<comment type="caution">
    <text evidence="4">The sequence shown here is derived from an EMBL/GenBank/DDBJ whole genome shotgun (WGS) entry which is preliminary data.</text>
</comment>
<feature type="transmembrane region" description="Helical" evidence="2">
    <location>
        <begin position="6"/>
        <end position="30"/>
    </location>
</feature>
<feature type="compositionally biased region" description="Basic and acidic residues" evidence="1">
    <location>
        <begin position="412"/>
        <end position="434"/>
    </location>
</feature>
<feature type="compositionally biased region" description="Polar residues" evidence="1">
    <location>
        <begin position="352"/>
        <end position="361"/>
    </location>
</feature>
<keyword evidence="2" id="KW-1133">Transmembrane helix</keyword>
<keyword evidence="5" id="KW-1185">Reference proteome</keyword>
<evidence type="ECO:0000256" key="2">
    <source>
        <dbReference type="SAM" id="Phobius"/>
    </source>
</evidence>